<dbReference type="Gene3D" id="2.130.10.10">
    <property type="entry name" value="YVTN repeat-like/Quinoprotein amine dehydrogenase"/>
    <property type="match status" value="1"/>
</dbReference>
<keyword evidence="1" id="KW-0732">Signal</keyword>
<evidence type="ECO:0000256" key="1">
    <source>
        <dbReference type="SAM" id="SignalP"/>
    </source>
</evidence>
<gene>
    <name evidence="2" type="ORF">PPNO1_LOCUS3768</name>
</gene>
<evidence type="ECO:0000313" key="2">
    <source>
        <dbReference type="EMBL" id="CAI4214035.1"/>
    </source>
</evidence>
<evidence type="ECO:0000313" key="3">
    <source>
        <dbReference type="Proteomes" id="UP000838763"/>
    </source>
</evidence>
<sequence>MHVSSTSSLLLSILSLANLVTGHPGCRPSHRPVKTAKAIYFLTNEDVNGVVALPVKRDGSLASGIVTETGGAGATSLDANNQPAVPDPLVGQSALTVAGKYLFAVNAGSNTLSMLSISRSDPTKLRRVGEPVALPGEFPNTVAASSKNNLVCVGTTGALAGISCSSFGRNGLGPMDQLRPFDLGQTTPPVGPTNTVSHAFFSDDQTILFTNVKGDPATNKTGFLSAFAVQGSGTGASLSTNEVRSTLDGTAVLFGAQAIPGTSNIFATDAAFGGAVISVNPVSLEGSTVAAVAVEEQVATCWAAISPVTGTAFVADIGAPRLVEMSLADASIISEVAVPDLQNPGLTDLRAGGSFIYALSPGNGTSSPVVAVVSVAGGSGAGEVVELFDISDVAGPRAQGMAVFE</sequence>
<dbReference type="InterPro" id="IPR015943">
    <property type="entry name" value="WD40/YVTN_repeat-like_dom_sf"/>
</dbReference>
<dbReference type="AlphaFoldDB" id="A0A9P1M8D7"/>
<dbReference type="Proteomes" id="UP000838763">
    <property type="component" value="Unassembled WGS sequence"/>
</dbReference>
<keyword evidence="3" id="KW-1185">Reference proteome</keyword>
<accession>A0A9P1M8D7</accession>
<dbReference type="OrthoDB" id="10006285at2759"/>
<dbReference type="SUPFAM" id="SSF75011">
    <property type="entry name" value="3-carboxy-cis,cis-mucoante lactonizing enzyme"/>
    <property type="match status" value="1"/>
</dbReference>
<proteinExistence type="predicted"/>
<protein>
    <recommendedName>
        <fullName evidence="4">3-carboxymuconate cyclase</fullName>
    </recommendedName>
</protein>
<name>A0A9P1M8D7_9PEZI</name>
<dbReference type="EMBL" id="CALLCH030000010">
    <property type="protein sequence ID" value="CAI4214035.1"/>
    <property type="molecule type" value="Genomic_DNA"/>
</dbReference>
<reference evidence="2" key="1">
    <citation type="submission" date="2022-11" db="EMBL/GenBank/DDBJ databases">
        <authorList>
            <person name="Scott C."/>
            <person name="Bruce N."/>
        </authorList>
    </citation>
    <scope>NUCLEOTIDE SEQUENCE</scope>
</reference>
<comment type="caution">
    <text evidence="2">The sequence shown here is derived from an EMBL/GenBank/DDBJ whole genome shotgun (WGS) entry which is preliminary data.</text>
</comment>
<evidence type="ECO:0008006" key="4">
    <source>
        <dbReference type="Google" id="ProtNLM"/>
    </source>
</evidence>
<organism evidence="2 3">
    <name type="scientific">Parascedosporium putredinis</name>
    <dbReference type="NCBI Taxonomy" id="1442378"/>
    <lineage>
        <taxon>Eukaryota</taxon>
        <taxon>Fungi</taxon>
        <taxon>Dikarya</taxon>
        <taxon>Ascomycota</taxon>
        <taxon>Pezizomycotina</taxon>
        <taxon>Sordariomycetes</taxon>
        <taxon>Hypocreomycetidae</taxon>
        <taxon>Microascales</taxon>
        <taxon>Microascaceae</taxon>
        <taxon>Parascedosporium</taxon>
    </lineage>
</organism>
<feature type="chain" id="PRO_5040425201" description="3-carboxymuconate cyclase" evidence="1">
    <location>
        <begin position="23"/>
        <end position="405"/>
    </location>
</feature>
<feature type="signal peptide" evidence="1">
    <location>
        <begin position="1"/>
        <end position="22"/>
    </location>
</feature>